<reference evidence="1" key="2">
    <citation type="submission" date="2016-06" db="EMBL/GenBank/DDBJ databases">
        <title>The genome of a short-lived fish provides insights into sex chromosome evolution and the genetic control of aging.</title>
        <authorList>
            <person name="Reichwald K."/>
            <person name="Felder M."/>
            <person name="Petzold A."/>
            <person name="Koch P."/>
            <person name="Groth M."/>
            <person name="Platzer M."/>
        </authorList>
    </citation>
    <scope>NUCLEOTIDE SEQUENCE</scope>
    <source>
        <tissue evidence="1">Brain</tissue>
    </source>
</reference>
<sequence>MKGYVCVRFYLWSKFALIWTNTKCVFVSVAALARGSFCVIQGIILVSTWQQVEDMT</sequence>
<dbReference type="EMBL" id="HADZ01018848">
    <property type="protein sequence ID" value="SBP82789.1"/>
    <property type="molecule type" value="Transcribed_RNA"/>
</dbReference>
<name>A0A1A8CSQ7_NOTKA</name>
<gene>
    <name evidence="1" type="primary">TBC1D3B</name>
</gene>
<feature type="non-terminal residue" evidence="1">
    <location>
        <position position="56"/>
    </location>
</feature>
<protein>
    <submittedName>
        <fullName evidence="1">TBC1 domain family, member 3B</fullName>
    </submittedName>
</protein>
<evidence type="ECO:0000313" key="1">
    <source>
        <dbReference type="EMBL" id="SBP82789.1"/>
    </source>
</evidence>
<reference evidence="1" key="1">
    <citation type="submission" date="2016-05" db="EMBL/GenBank/DDBJ databases">
        <authorList>
            <person name="Lavstsen T."/>
            <person name="Jespersen J.S."/>
        </authorList>
    </citation>
    <scope>NUCLEOTIDE SEQUENCE</scope>
    <source>
        <tissue evidence="1">Brain</tissue>
    </source>
</reference>
<accession>A0A1A8CSQ7</accession>
<organism evidence="1">
    <name type="scientific">Nothobranchius kadleci</name>
    <name type="common">African annual killifish</name>
    <dbReference type="NCBI Taxonomy" id="1051664"/>
    <lineage>
        <taxon>Eukaryota</taxon>
        <taxon>Metazoa</taxon>
        <taxon>Chordata</taxon>
        <taxon>Craniata</taxon>
        <taxon>Vertebrata</taxon>
        <taxon>Euteleostomi</taxon>
        <taxon>Actinopterygii</taxon>
        <taxon>Neopterygii</taxon>
        <taxon>Teleostei</taxon>
        <taxon>Neoteleostei</taxon>
        <taxon>Acanthomorphata</taxon>
        <taxon>Ovalentaria</taxon>
        <taxon>Atherinomorphae</taxon>
        <taxon>Cyprinodontiformes</taxon>
        <taxon>Nothobranchiidae</taxon>
        <taxon>Nothobranchius</taxon>
    </lineage>
</organism>
<proteinExistence type="predicted"/>
<dbReference type="AlphaFoldDB" id="A0A1A8CSQ7"/>